<evidence type="ECO:0000313" key="1">
    <source>
        <dbReference type="EMBL" id="MCQ4334625.1"/>
    </source>
</evidence>
<name>A0A9R1CVH9_9EURY</name>
<dbReference type="EMBL" id="JAHLKM010000030">
    <property type="protein sequence ID" value="MCQ4334625.1"/>
    <property type="molecule type" value="Genomic_DNA"/>
</dbReference>
<organism evidence="1 2">
    <name type="scientific">Natronomonas aquatica</name>
    <dbReference type="NCBI Taxonomy" id="2841590"/>
    <lineage>
        <taxon>Archaea</taxon>
        <taxon>Methanobacteriati</taxon>
        <taxon>Methanobacteriota</taxon>
        <taxon>Stenosarchaea group</taxon>
        <taxon>Halobacteria</taxon>
        <taxon>Halobacteriales</taxon>
        <taxon>Natronomonadaceae</taxon>
        <taxon>Natronomonas</taxon>
    </lineage>
</organism>
<protein>
    <submittedName>
        <fullName evidence="1">Uncharacterized protein</fullName>
    </submittedName>
</protein>
<sequence length="75" mass="8444">MSTQPTPTAPRRCPKCGEPYATRGPARRLEADGVALGRYYRHTHAGRVFLHEIEWFDESESRPPIESYLGLEGDG</sequence>
<evidence type="ECO:0000313" key="2">
    <source>
        <dbReference type="Proteomes" id="UP001139494"/>
    </source>
</evidence>
<proteinExistence type="predicted"/>
<comment type="caution">
    <text evidence="1">The sequence shown here is derived from an EMBL/GenBank/DDBJ whole genome shotgun (WGS) entry which is preliminary data.</text>
</comment>
<accession>A0A9R1CVH9</accession>
<keyword evidence="2" id="KW-1185">Reference proteome</keyword>
<gene>
    <name evidence="1" type="ORF">KM295_14290</name>
</gene>
<dbReference type="Proteomes" id="UP001139494">
    <property type="component" value="Unassembled WGS sequence"/>
</dbReference>
<dbReference type="RefSeq" id="WP_256030689.1">
    <property type="nucleotide sequence ID" value="NZ_JAHLKM010000030.1"/>
</dbReference>
<dbReference type="AlphaFoldDB" id="A0A9R1CVH9"/>
<reference evidence="1" key="1">
    <citation type="journal article" date="2023" name="Front. Microbiol.">
        <title>Genomic-based phylogenetic and metabolic analyses of the genus Natronomonas, and description of Natronomonas aquatica sp. nov.</title>
        <authorList>
            <person name="Garcia-Roldan A."/>
            <person name="Duran-Viseras A."/>
            <person name="de la Haba R.R."/>
            <person name="Corral P."/>
            <person name="Sanchez-Porro C."/>
            <person name="Ventosa A."/>
        </authorList>
    </citation>
    <scope>NUCLEOTIDE SEQUENCE</scope>
    <source>
        <strain evidence="1">F2-12</strain>
    </source>
</reference>